<protein>
    <recommendedName>
        <fullName evidence="1">DDE-1 domain-containing protein</fullName>
    </recommendedName>
</protein>
<dbReference type="Proteomes" id="UP000663842">
    <property type="component" value="Unassembled WGS sequence"/>
</dbReference>
<evidence type="ECO:0000259" key="1">
    <source>
        <dbReference type="Pfam" id="PF03184"/>
    </source>
</evidence>
<dbReference type="InterPro" id="IPR004875">
    <property type="entry name" value="DDE_SF_endonuclease_dom"/>
</dbReference>
<dbReference type="GO" id="GO:0003676">
    <property type="term" value="F:nucleic acid binding"/>
    <property type="evidence" value="ECO:0007669"/>
    <property type="project" value="InterPro"/>
</dbReference>
<dbReference type="Pfam" id="PF03184">
    <property type="entry name" value="DDE_1"/>
    <property type="match status" value="1"/>
</dbReference>
<reference evidence="3" key="1">
    <citation type="submission" date="2021-02" db="EMBL/GenBank/DDBJ databases">
        <authorList>
            <person name="Nowell W R."/>
        </authorList>
    </citation>
    <scope>NUCLEOTIDE SEQUENCE</scope>
</reference>
<sequence>MRKQKRHILLSLDNAPVHPPDVQLEIIKLKFFPPNTTAKIQPMNQGVIRAFKVYRRRHLVNHIITSVGVAVTADDINITALDVVYWIQGVCETVSETTIRNTFKSVGFEKISVIDGIDALQQISITDEIISAEDRSIEEMDRVLRHLTISGKPMSGYDIMCTDDNAPSFNEWNGSNGKLLVINGIINDDGDSNEDQLNDDVPSEDPPSLSEFLDLSKPTDALLDSTLSRQNSILDYFKYVPV</sequence>
<evidence type="ECO:0000313" key="4">
    <source>
        <dbReference type="EMBL" id="CAF4170034.1"/>
    </source>
</evidence>
<dbReference type="AlphaFoldDB" id="A0A819VS27"/>
<dbReference type="EMBL" id="CAJOBJ010007088">
    <property type="protein sequence ID" value="CAF4077356.1"/>
    <property type="molecule type" value="Genomic_DNA"/>
</dbReference>
<dbReference type="EMBL" id="CAJOBG010004492">
    <property type="protein sequence ID" value="CAF4113112.1"/>
    <property type="molecule type" value="Genomic_DNA"/>
</dbReference>
<dbReference type="Proteomes" id="UP000663866">
    <property type="component" value="Unassembled WGS sequence"/>
</dbReference>
<comment type="caution">
    <text evidence="3">The sequence shown here is derived from an EMBL/GenBank/DDBJ whole genome shotgun (WGS) entry which is preliminary data.</text>
</comment>
<evidence type="ECO:0000313" key="3">
    <source>
        <dbReference type="EMBL" id="CAF4113112.1"/>
    </source>
</evidence>
<dbReference type="EMBL" id="CAJOBF010005292">
    <property type="protein sequence ID" value="CAF4170034.1"/>
    <property type="molecule type" value="Genomic_DNA"/>
</dbReference>
<feature type="domain" description="DDE-1" evidence="1">
    <location>
        <begin position="2"/>
        <end position="103"/>
    </location>
</feature>
<organism evidence="3 5">
    <name type="scientific">Rotaria magnacalcarata</name>
    <dbReference type="NCBI Taxonomy" id="392030"/>
    <lineage>
        <taxon>Eukaryota</taxon>
        <taxon>Metazoa</taxon>
        <taxon>Spiralia</taxon>
        <taxon>Gnathifera</taxon>
        <taxon>Rotifera</taxon>
        <taxon>Eurotatoria</taxon>
        <taxon>Bdelloidea</taxon>
        <taxon>Philodinida</taxon>
        <taxon>Philodinidae</taxon>
        <taxon>Rotaria</taxon>
    </lineage>
</organism>
<accession>A0A819VS27</accession>
<gene>
    <name evidence="2" type="ORF">GIL414_LOCUS15860</name>
    <name evidence="3" type="ORF">OVN521_LOCUS21537</name>
    <name evidence="4" type="ORF">UXM345_LOCUS26223</name>
</gene>
<name>A0A819VS27_9BILA</name>
<dbReference type="Proteomes" id="UP000681720">
    <property type="component" value="Unassembled WGS sequence"/>
</dbReference>
<evidence type="ECO:0000313" key="2">
    <source>
        <dbReference type="EMBL" id="CAF4077356.1"/>
    </source>
</evidence>
<evidence type="ECO:0000313" key="5">
    <source>
        <dbReference type="Proteomes" id="UP000663866"/>
    </source>
</evidence>
<keyword evidence="5" id="KW-1185">Reference proteome</keyword>
<proteinExistence type="predicted"/>